<dbReference type="InterPro" id="IPR003737">
    <property type="entry name" value="GlcNAc_PI_deacetylase-related"/>
</dbReference>
<dbReference type="InterPro" id="IPR024078">
    <property type="entry name" value="LmbE-like_dom_sf"/>
</dbReference>
<comment type="caution">
    <text evidence="2">The sequence shown here is derived from an EMBL/GenBank/DDBJ whole genome shotgun (WGS) entry which is preliminary data.</text>
</comment>
<evidence type="ECO:0000313" key="2">
    <source>
        <dbReference type="EMBL" id="RCK68115.1"/>
    </source>
</evidence>
<organism evidence="2 3">
    <name type="scientific">Desertihabitans brevis</name>
    <dbReference type="NCBI Taxonomy" id="2268447"/>
    <lineage>
        <taxon>Bacteria</taxon>
        <taxon>Bacillati</taxon>
        <taxon>Actinomycetota</taxon>
        <taxon>Actinomycetes</taxon>
        <taxon>Propionibacteriales</taxon>
        <taxon>Propionibacteriaceae</taxon>
        <taxon>Desertihabitans</taxon>
    </lineage>
</organism>
<dbReference type="GO" id="GO:0016811">
    <property type="term" value="F:hydrolase activity, acting on carbon-nitrogen (but not peptide) bonds, in linear amides"/>
    <property type="evidence" value="ECO:0007669"/>
    <property type="project" value="TreeGrafter"/>
</dbReference>
<dbReference type="PANTHER" id="PTHR12993">
    <property type="entry name" value="N-ACETYLGLUCOSAMINYL-PHOSPHATIDYLINOSITOL DE-N-ACETYLASE-RELATED"/>
    <property type="match status" value="1"/>
</dbReference>
<dbReference type="EMBL" id="QOUI01000014">
    <property type="protein sequence ID" value="RCK68115.1"/>
    <property type="molecule type" value="Genomic_DNA"/>
</dbReference>
<reference evidence="2 3" key="1">
    <citation type="submission" date="2018-07" db="EMBL/GenBank/DDBJ databases">
        <title>Desertimonas flava gen. nov. sp. nov.</title>
        <authorList>
            <person name="Liu S."/>
        </authorList>
    </citation>
    <scope>NUCLEOTIDE SEQUENCE [LARGE SCALE GENOMIC DNA]</scope>
    <source>
        <strain evidence="2 3">16Sb5-5</strain>
    </source>
</reference>
<dbReference type="SUPFAM" id="SSF102588">
    <property type="entry name" value="LmbE-like"/>
    <property type="match status" value="1"/>
</dbReference>
<dbReference type="AlphaFoldDB" id="A0A367YQE8"/>
<name>A0A367YQE8_9ACTN</name>
<proteinExistence type="predicted"/>
<dbReference type="Proteomes" id="UP000252770">
    <property type="component" value="Unassembled WGS sequence"/>
</dbReference>
<keyword evidence="3" id="KW-1185">Reference proteome</keyword>
<protein>
    <submittedName>
        <fullName evidence="2">GlcNAc-PI de-N-acetylase</fullName>
    </submittedName>
</protein>
<keyword evidence="1" id="KW-0862">Zinc</keyword>
<dbReference type="Pfam" id="PF02585">
    <property type="entry name" value="PIG-L"/>
    <property type="match status" value="1"/>
</dbReference>
<dbReference type="PANTHER" id="PTHR12993:SF26">
    <property type="entry name" value="1D-MYO-INOSITOL 2-ACETAMIDO-2-DEOXY-ALPHA-D-GLUCOPYRANOSIDE DEACETYLASE"/>
    <property type="match status" value="1"/>
</dbReference>
<dbReference type="Gene3D" id="3.40.50.10320">
    <property type="entry name" value="LmbE-like"/>
    <property type="match status" value="1"/>
</dbReference>
<evidence type="ECO:0000256" key="1">
    <source>
        <dbReference type="ARBA" id="ARBA00022833"/>
    </source>
</evidence>
<evidence type="ECO:0000313" key="3">
    <source>
        <dbReference type="Proteomes" id="UP000252770"/>
    </source>
</evidence>
<dbReference type="GO" id="GO:0016137">
    <property type="term" value="P:glycoside metabolic process"/>
    <property type="evidence" value="ECO:0007669"/>
    <property type="project" value="UniProtKB-ARBA"/>
</dbReference>
<sequence>MTSSLLVHAHPDDETLATGALIAELVGRGRDVAVLTATRGEQGEIVPGTVDAAEGSPELSRAREAELAGALAALGVRRSAFLGQPPARVPGRSARGYRDSGMRWVSPGVAGPAESADDRSFTSAGLEEVVDDLCAYVEVVRPTVLVSYDAGGTYGHPDHVRCHHVTREAARRTGLAMVEVLVHGEADDAEWWDLSAHRATVVEALRHHASQLTVLPGEQEVRHVGGQTEPVALRVGLRLVG</sequence>
<gene>
    <name evidence="2" type="ORF">DT076_17845</name>
</gene>
<accession>A0A367YQE8</accession>